<dbReference type="InterPro" id="IPR000305">
    <property type="entry name" value="GIY-YIG_endonuc"/>
</dbReference>
<dbReference type="GO" id="GO:0004519">
    <property type="term" value="F:endonuclease activity"/>
    <property type="evidence" value="ECO:0007669"/>
    <property type="project" value="UniProtKB-KW"/>
</dbReference>
<comment type="similarity">
    <text evidence="1">Belongs to the UPF0213 family.</text>
</comment>
<evidence type="ECO:0000313" key="3">
    <source>
        <dbReference type="EMBL" id="MBB4860023.1"/>
    </source>
</evidence>
<accession>A0A7W7KD40</accession>
<dbReference type="EMBL" id="JACHLR010000016">
    <property type="protein sequence ID" value="MBB4860023.1"/>
    <property type="molecule type" value="Genomic_DNA"/>
</dbReference>
<dbReference type="SMART" id="SM00465">
    <property type="entry name" value="GIYc"/>
    <property type="match status" value="1"/>
</dbReference>
<reference evidence="3 4" key="1">
    <citation type="submission" date="2020-08" db="EMBL/GenBank/DDBJ databases">
        <title>Functional genomics of gut bacteria from endangered species of beetles.</title>
        <authorList>
            <person name="Carlos-Shanley C."/>
        </authorList>
    </citation>
    <scope>NUCLEOTIDE SEQUENCE [LARGE SCALE GENOMIC DNA]</scope>
    <source>
        <strain evidence="3 4">S00245</strain>
    </source>
</reference>
<dbReference type="PANTHER" id="PTHR34477">
    <property type="entry name" value="UPF0213 PROTEIN YHBQ"/>
    <property type="match status" value="1"/>
</dbReference>
<dbReference type="RefSeq" id="WP_184248018.1">
    <property type="nucleotide sequence ID" value="NZ_JACHLR010000016.1"/>
</dbReference>
<keyword evidence="3" id="KW-0255">Endonuclease</keyword>
<evidence type="ECO:0000313" key="4">
    <source>
        <dbReference type="Proteomes" id="UP000555448"/>
    </source>
</evidence>
<dbReference type="SUPFAM" id="SSF82771">
    <property type="entry name" value="GIY-YIG endonuclease"/>
    <property type="match status" value="1"/>
</dbReference>
<dbReference type="Gene3D" id="3.40.1440.10">
    <property type="entry name" value="GIY-YIG endonuclease"/>
    <property type="match status" value="1"/>
</dbReference>
<evidence type="ECO:0000259" key="2">
    <source>
        <dbReference type="PROSITE" id="PS50164"/>
    </source>
</evidence>
<comment type="caution">
    <text evidence="3">The sequence shown here is derived from an EMBL/GenBank/DDBJ whole genome shotgun (WGS) entry which is preliminary data.</text>
</comment>
<feature type="domain" description="GIY-YIG" evidence="2">
    <location>
        <begin position="5"/>
        <end position="81"/>
    </location>
</feature>
<organism evidence="3 4">
    <name type="scientific">Novosphingobium chloroacetimidivorans</name>
    <dbReference type="NCBI Taxonomy" id="1428314"/>
    <lineage>
        <taxon>Bacteria</taxon>
        <taxon>Pseudomonadati</taxon>
        <taxon>Pseudomonadota</taxon>
        <taxon>Alphaproteobacteria</taxon>
        <taxon>Sphingomonadales</taxon>
        <taxon>Sphingomonadaceae</taxon>
        <taxon>Novosphingobium</taxon>
    </lineage>
</organism>
<protein>
    <submittedName>
        <fullName evidence="3">Putative endonuclease</fullName>
    </submittedName>
</protein>
<dbReference type="AlphaFoldDB" id="A0A7W7KD40"/>
<dbReference type="Pfam" id="PF01541">
    <property type="entry name" value="GIY-YIG"/>
    <property type="match status" value="1"/>
</dbReference>
<name>A0A7W7KD40_9SPHN</name>
<dbReference type="InterPro" id="IPR035901">
    <property type="entry name" value="GIY-YIG_endonuc_sf"/>
</dbReference>
<dbReference type="PANTHER" id="PTHR34477:SF5">
    <property type="entry name" value="BSL5627 PROTEIN"/>
    <property type="match status" value="1"/>
</dbReference>
<keyword evidence="3" id="KW-0540">Nuclease</keyword>
<dbReference type="PROSITE" id="PS50164">
    <property type="entry name" value="GIY_YIG"/>
    <property type="match status" value="1"/>
</dbReference>
<keyword evidence="3" id="KW-0378">Hydrolase</keyword>
<dbReference type="InterPro" id="IPR050190">
    <property type="entry name" value="UPF0213_domain"/>
</dbReference>
<sequence>MHAVFQPCVYLMASHRNGTLYVGVTSNLAQRVHQHREGLIDGFTKDYGVHYLVWYEQHATMEHAITREKRLNKWARAWKIELIEEANPDWRDLAVDFGFDALPPHRDV</sequence>
<dbReference type="CDD" id="cd10448">
    <property type="entry name" value="GIY-YIG_unchar_3"/>
    <property type="match status" value="1"/>
</dbReference>
<dbReference type="Proteomes" id="UP000555448">
    <property type="component" value="Unassembled WGS sequence"/>
</dbReference>
<gene>
    <name evidence="3" type="ORF">HNO88_003361</name>
</gene>
<evidence type="ECO:0000256" key="1">
    <source>
        <dbReference type="ARBA" id="ARBA00007435"/>
    </source>
</evidence>
<keyword evidence="4" id="KW-1185">Reference proteome</keyword>
<proteinExistence type="inferred from homology"/>